<keyword evidence="1" id="KW-0812">Transmembrane</keyword>
<organism evidence="2 3">
    <name type="scientific">Mycobacteroides franklinii</name>
    <dbReference type="NCBI Taxonomy" id="948102"/>
    <lineage>
        <taxon>Bacteria</taxon>
        <taxon>Bacillati</taxon>
        <taxon>Actinomycetota</taxon>
        <taxon>Actinomycetes</taxon>
        <taxon>Mycobacteriales</taxon>
        <taxon>Mycobacteriaceae</taxon>
        <taxon>Mycobacteroides</taxon>
    </lineage>
</organism>
<evidence type="ECO:0000313" key="3">
    <source>
        <dbReference type="Proteomes" id="UP000295627"/>
    </source>
</evidence>
<accession>A0A4R5PG74</accession>
<proteinExistence type="predicted"/>
<dbReference type="EMBL" id="RXLR01000008">
    <property type="protein sequence ID" value="TDH24429.1"/>
    <property type="molecule type" value="Genomic_DNA"/>
</dbReference>
<feature type="transmembrane region" description="Helical" evidence="1">
    <location>
        <begin position="6"/>
        <end position="26"/>
    </location>
</feature>
<evidence type="ECO:0000313" key="2">
    <source>
        <dbReference type="EMBL" id="TDH24429.1"/>
    </source>
</evidence>
<comment type="caution">
    <text evidence="2">The sequence shown here is derived from an EMBL/GenBank/DDBJ whole genome shotgun (WGS) entry which is preliminary data.</text>
</comment>
<keyword evidence="1" id="KW-1133">Transmembrane helix</keyword>
<dbReference type="Proteomes" id="UP000295627">
    <property type="component" value="Unassembled WGS sequence"/>
</dbReference>
<keyword evidence="1" id="KW-0472">Membrane</keyword>
<gene>
    <name evidence="2" type="ORF">EJ571_04105</name>
</gene>
<evidence type="ECO:0000256" key="1">
    <source>
        <dbReference type="SAM" id="Phobius"/>
    </source>
</evidence>
<name>A0A4R5PG74_9MYCO</name>
<dbReference type="AlphaFoldDB" id="A0A4R5PG74"/>
<sequence length="449" mass="47967">MLHKYWAVVVAVVCVAVMAAGAALWVHRDSRRPVPGPAPRELADLSAAELSQFLPNAADVPEGWGAQQDAADPGISEILGGASRPSCSERPDQVAARAAVVSSRAHGPKVVDKSWYPEVSMALIRGNAGADLQERTRRWVADCDNITMHYRGTGLCQAALHPVLLPNLVVGTVTATRIKIVSTNGHCLRGGAEPDSSRTVGVAVIGGLTLVAQNDKLSDLGEPLMKLTLQRLQNYPALPAPSPDALTAGGPTFMALAPSLAQTSGNGRWFVDQWTSGADADTTAPPMATEPTKCEPFPFPGGYGLPIDQSLFSVIGSIHVLRYGTDPKNADLQGDTQAQYFREHPGSDVLTSVRSWAKRCQQYQIVSGQPCGSHPVVQVDELPAGKYRTDDAIGLRLDTANWCGDGTRRFAVVTLLRVRGVLLVTRSSESNSATDWLLSTAIDNLRKVR</sequence>
<reference evidence="2 3" key="1">
    <citation type="journal article" date="2019" name="Sci. Rep.">
        <title>Extended insight into the Mycobacterium chelonae-abscessus complex through whole genome sequencing of Mycobacterium salmoniphilum outbreak and Mycobacterium salmoniphilum-like strains.</title>
        <authorList>
            <person name="Behra P.R.K."/>
            <person name="Das S."/>
            <person name="Pettersson B.M.F."/>
            <person name="Shirreff L."/>
            <person name="DuCote T."/>
            <person name="Jacobsson K.G."/>
            <person name="Ennis D.G."/>
            <person name="Kirsebom L.A."/>
        </authorList>
    </citation>
    <scope>NUCLEOTIDE SEQUENCE [LARGE SCALE GENOMIC DNA]</scope>
    <source>
        <strain evidence="2 3">DSM 45524</strain>
    </source>
</reference>
<protein>
    <submittedName>
        <fullName evidence="2">Uncharacterized protein</fullName>
    </submittedName>
</protein>